<dbReference type="OrthoDB" id="120976at2759"/>
<reference evidence="2" key="2">
    <citation type="submission" date="2021-09" db="EMBL/GenBank/DDBJ databases">
        <authorList>
            <person name="Jia N."/>
            <person name="Wang J."/>
            <person name="Shi W."/>
            <person name="Du L."/>
            <person name="Sun Y."/>
            <person name="Zhan W."/>
            <person name="Jiang J."/>
            <person name="Wang Q."/>
            <person name="Zhang B."/>
            <person name="Ji P."/>
            <person name="Sakyi L.B."/>
            <person name="Cui X."/>
            <person name="Yuan T."/>
            <person name="Jiang B."/>
            <person name="Yang W."/>
            <person name="Lam T.T.-Y."/>
            <person name="Chang Q."/>
            <person name="Ding S."/>
            <person name="Wang X."/>
            <person name="Zhu J."/>
            <person name="Ruan X."/>
            <person name="Zhao L."/>
            <person name="Wei J."/>
            <person name="Que T."/>
            <person name="Du C."/>
            <person name="Cheng J."/>
            <person name="Dai P."/>
            <person name="Han X."/>
            <person name="Huang E."/>
            <person name="Gao Y."/>
            <person name="Liu J."/>
            <person name="Shao H."/>
            <person name="Ye R."/>
            <person name="Li L."/>
            <person name="Wei W."/>
            <person name="Wang X."/>
            <person name="Wang C."/>
            <person name="Huo Q."/>
            <person name="Li W."/>
            <person name="Guo W."/>
            <person name="Chen H."/>
            <person name="Chen S."/>
            <person name="Zhou L."/>
            <person name="Zhou L."/>
            <person name="Ni X."/>
            <person name="Tian J."/>
            <person name="Zhou Y."/>
            <person name="Sheng Y."/>
            <person name="Liu T."/>
            <person name="Pan Y."/>
            <person name="Xia L."/>
            <person name="Li J."/>
            <person name="Zhao F."/>
            <person name="Cao W."/>
        </authorList>
    </citation>
    <scope>NUCLEOTIDE SEQUENCE</scope>
    <source>
        <strain evidence="2">Rsan-2018</strain>
        <tissue evidence="2">Larvae</tissue>
    </source>
</reference>
<reference evidence="2" key="1">
    <citation type="journal article" date="2020" name="Cell">
        <title>Large-Scale Comparative Analyses of Tick Genomes Elucidate Their Genetic Diversity and Vector Capacities.</title>
        <authorList>
            <consortium name="Tick Genome and Microbiome Consortium (TIGMIC)"/>
            <person name="Jia N."/>
            <person name="Wang J."/>
            <person name="Shi W."/>
            <person name="Du L."/>
            <person name="Sun Y."/>
            <person name="Zhan W."/>
            <person name="Jiang J.F."/>
            <person name="Wang Q."/>
            <person name="Zhang B."/>
            <person name="Ji P."/>
            <person name="Bell-Sakyi L."/>
            <person name="Cui X.M."/>
            <person name="Yuan T.T."/>
            <person name="Jiang B.G."/>
            <person name="Yang W.F."/>
            <person name="Lam T.T."/>
            <person name="Chang Q.C."/>
            <person name="Ding S.J."/>
            <person name="Wang X.J."/>
            <person name="Zhu J.G."/>
            <person name="Ruan X.D."/>
            <person name="Zhao L."/>
            <person name="Wei J.T."/>
            <person name="Ye R.Z."/>
            <person name="Que T.C."/>
            <person name="Du C.H."/>
            <person name="Zhou Y.H."/>
            <person name="Cheng J.X."/>
            <person name="Dai P.F."/>
            <person name="Guo W.B."/>
            <person name="Han X.H."/>
            <person name="Huang E.J."/>
            <person name="Li L.F."/>
            <person name="Wei W."/>
            <person name="Gao Y.C."/>
            <person name="Liu J.Z."/>
            <person name="Shao H.Z."/>
            <person name="Wang X."/>
            <person name="Wang C.C."/>
            <person name="Yang T.C."/>
            <person name="Huo Q.B."/>
            <person name="Li W."/>
            <person name="Chen H.Y."/>
            <person name="Chen S.E."/>
            <person name="Zhou L.G."/>
            <person name="Ni X.B."/>
            <person name="Tian J.H."/>
            <person name="Sheng Y."/>
            <person name="Liu T."/>
            <person name="Pan Y.S."/>
            <person name="Xia L.Y."/>
            <person name="Li J."/>
            <person name="Zhao F."/>
            <person name="Cao W.C."/>
        </authorList>
    </citation>
    <scope>NUCLEOTIDE SEQUENCE</scope>
    <source>
        <strain evidence="2">Rsan-2018</strain>
    </source>
</reference>
<dbReference type="SUPFAM" id="SSF52047">
    <property type="entry name" value="RNI-like"/>
    <property type="match status" value="1"/>
</dbReference>
<dbReference type="EMBL" id="JABSTV010001246">
    <property type="protein sequence ID" value="KAH7975738.1"/>
    <property type="molecule type" value="Genomic_DNA"/>
</dbReference>
<dbReference type="VEuPathDB" id="VectorBase:RSAN_030263"/>
<keyword evidence="1" id="KW-0677">Repeat</keyword>
<name>A0A9D4QDN5_RHISA</name>
<evidence type="ECO:0000313" key="3">
    <source>
        <dbReference type="Proteomes" id="UP000821837"/>
    </source>
</evidence>
<keyword evidence="3" id="KW-1185">Reference proteome</keyword>
<dbReference type="PANTHER" id="PTHR24111">
    <property type="entry name" value="LEUCINE-RICH REPEAT-CONTAINING PROTEIN 34"/>
    <property type="match status" value="1"/>
</dbReference>
<protein>
    <recommendedName>
        <fullName evidence="4">Protein nlrc3</fullName>
    </recommendedName>
</protein>
<dbReference type="Gene3D" id="3.80.10.10">
    <property type="entry name" value="Ribonuclease Inhibitor"/>
    <property type="match status" value="2"/>
</dbReference>
<proteinExistence type="predicted"/>
<dbReference type="AlphaFoldDB" id="A0A9D4QDN5"/>
<dbReference type="Proteomes" id="UP000821837">
    <property type="component" value="Chromosome 10"/>
</dbReference>
<comment type="caution">
    <text evidence="2">The sequence shown here is derived from an EMBL/GenBank/DDBJ whole genome shotgun (WGS) entry which is preliminary data.</text>
</comment>
<evidence type="ECO:0000313" key="2">
    <source>
        <dbReference type="EMBL" id="KAH7975738.1"/>
    </source>
</evidence>
<organism evidence="2 3">
    <name type="scientific">Rhipicephalus sanguineus</name>
    <name type="common">Brown dog tick</name>
    <name type="synonym">Ixodes sanguineus</name>
    <dbReference type="NCBI Taxonomy" id="34632"/>
    <lineage>
        <taxon>Eukaryota</taxon>
        <taxon>Metazoa</taxon>
        <taxon>Ecdysozoa</taxon>
        <taxon>Arthropoda</taxon>
        <taxon>Chelicerata</taxon>
        <taxon>Arachnida</taxon>
        <taxon>Acari</taxon>
        <taxon>Parasitiformes</taxon>
        <taxon>Ixodida</taxon>
        <taxon>Ixodoidea</taxon>
        <taxon>Ixodidae</taxon>
        <taxon>Rhipicephalinae</taxon>
        <taxon>Rhipicephalus</taxon>
        <taxon>Rhipicephalus</taxon>
    </lineage>
</organism>
<dbReference type="PANTHER" id="PTHR24111:SF0">
    <property type="entry name" value="LEUCINE-RICH REPEAT-CONTAINING PROTEIN"/>
    <property type="match status" value="1"/>
</dbReference>
<sequence>MAEGGTNEFDAKYSDVKVFFEKGQEEYLVRNPNRWKNMEYGSDLKYENISEKDATILRRILRTGPPVTTLTLCSITLGAFKAAFDELEECPWLRRAYLHIDCEGKDLGTNLSVPFRDLEILELRCENSGTGFANEVASYIRQNKSVRAIVIWDSCGGDEGAGALVEALMVNDTLREFALSELELSSDVLIGFANMLATNSTLEIVKLRYVCPVEKEKVCSLLAMRIYAGVFKRLDVVWPEELLPELNGLIRRQACCTALCVSVASSVDETVLGEFSDTLAADTTLRELTVHSNKAIVDALEETFNANADVNAFEERNRTLREIWRNMGVNGGKENHLISILDALKKNCSIKKFTMWVEMVTPELATSLSELLAVNNTLNEIDVSNFWEISPNEGETILGGLRTNYTLTRLVVNWDTDEPRGMCKIICLLKRNIWLLIKAAEFVVSGAQDHDEEGAGAFRKLHTISDRLVKEVQERTGKTTEASLQEIQSALARLNVRSRKKRRRT</sequence>
<dbReference type="InterPro" id="IPR032675">
    <property type="entry name" value="LRR_dom_sf"/>
</dbReference>
<dbReference type="InterPro" id="IPR052201">
    <property type="entry name" value="LRR-containing_regulator"/>
</dbReference>
<gene>
    <name evidence="2" type="ORF">HPB52_004658</name>
</gene>
<accession>A0A9D4QDN5</accession>
<evidence type="ECO:0000256" key="1">
    <source>
        <dbReference type="ARBA" id="ARBA00022737"/>
    </source>
</evidence>
<evidence type="ECO:0008006" key="4">
    <source>
        <dbReference type="Google" id="ProtNLM"/>
    </source>
</evidence>